<dbReference type="PANTHER" id="PTHR21310:SF48">
    <property type="entry name" value="AMINOGLYCOSIDE PHOSPHOTRANSFERASE DOMAIN-CONTAINING PROTEIN"/>
    <property type="match status" value="1"/>
</dbReference>
<dbReference type="Proteomes" id="UP001303115">
    <property type="component" value="Unassembled WGS sequence"/>
</dbReference>
<dbReference type="CDD" id="cd05120">
    <property type="entry name" value="APH_ChoK_like"/>
    <property type="match status" value="1"/>
</dbReference>
<gene>
    <name evidence="1" type="ORF">C8A01DRAFT_39285</name>
</gene>
<sequence>MATRPTLAYFAAPELLPAPLPTVAEILESTRFLVRYGGALVVRVGDHFVVKYGKKVNLQEGGNMLFVRQHTSVPVPAVYALFHDEGTGQNFIIQEYVAGKPLDLVWDTLCLNEEMAITCQLRQNMDEMRSIPSPGYYGGHRLVFTHGDLFPGNMIFREDTKTVALAQYRYDWAQWVPVVLAEYFAELGWMQGRRELAFPSYGWV</sequence>
<dbReference type="PANTHER" id="PTHR21310">
    <property type="entry name" value="AMINOGLYCOSIDE PHOSPHOTRANSFERASE-RELATED-RELATED"/>
    <property type="match status" value="1"/>
</dbReference>
<dbReference type="EMBL" id="MU854488">
    <property type="protein sequence ID" value="KAK4034227.1"/>
    <property type="molecule type" value="Genomic_DNA"/>
</dbReference>
<reference evidence="2" key="1">
    <citation type="journal article" date="2023" name="Mol. Phylogenet. Evol.">
        <title>Genome-scale phylogeny and comparative genomics of the fungal order Sordariales.</title>
        <authorList>
            <person name="Hensen N."/>
            <person name="Bonometti L."/>
            <person name="Westerberg I."/>
            <person name="Brannstrom I.O."/>
            <person name="Guillou S."/>
            <person name="Cros-Aarteil S."/>
            <person name="Calhoun S."/>
            <person name="Haridas S."/>
            <person name="Kuo A."/>
            <person name="Mondo S."/>
            <person name="Pangilinan J."/>
            <person name="Riley R."/>
            <person name="LaButti K."/>
            <person name="Andreopoulos B."/>
            <person name="Lipzen A."/>
            <person name="Chen C."/>
            <person name="Yan M."/>
            <person name="Daum C."/>
            <person name="Ng V."/>
            <person name="Clum A."/>
            <person name="Steindorff A."/>
            <person name="Ohm R.A."/>
            <person name="Martin F."/>
            <person name="Silar P."/>
            <person name="Natvig D.O."/>
            <person name="Lalanne C."/>
            <person name="Gautier V."/>
            <person name="Ament-Velasquez S.L."/>
            <person name="Kruys A."/>
            <person name="Hutchinson M.I."/>
            <person name="Powell A.J."/>
            <person name="Barry K."/>
            <person name="Miller A.N."/>
            <person name="Grigoriev I.V."/>
            <person name="Debuchy R."/>
            <person name="Gladieux P."/>
            <person name="Hiltunen Thoren M."/>
            <person name="Johannesson H."/>
        </authorList>
    </citation>
    <scope>NUCLEOTIDE SEQUENCE [LARGE SCALE GENOMIC DNA]</scope>
    <source>
        <strain evidence="2">CBS 284.82</strain>
    </source>
</reference>
<dbReference type="InterPro" id="IPR051678">
    <property type="entry name" value="AGP_Transferase"/>
</dbReference>
<comment type="caution">
    <text evidence="1">The sequence shown here is derived from an EMBL/GenBank/DDBJ whole genome shotgun (WGS) entry which is preliminary data.</text>
</comment>
<protein>
    <recommendedName>
        <fullName evidence="3">Aminoglycoside phosphotransferase domain-containing protein</fullName>
    </recommendedName>
</protein>
<evidence type="ECO:0000313" key="2">
    <source>
        <dbReference type="Proteomes" id="UP001303115"/>
    </source>
</evidence>
<name>A0AAN6SNV9_9PEZI</name>
<proteinExistence type="predicted"/>
<accession>A0AAN6SNV9</accession>
<evidence type="ECO:0008006" key="3">
    <source>
        <dbReference type="Google" id="ProtNLM"/>
    </source>
</evidence>
<organism evidence="1 2">
    <name type="scientific">Parachaetomium inaequale</name>
    <dbReference type="NCBI Taxonomy" id="2588326"/>
    <lineage>
        <taxon>Eukaryota</taxon>
        <taxon>Fungi</taxon>
        <taxon>Dikarya</taxon>
        <taxon>Ascomycota</taxon>
        <taxon>Pezizomycotina</taxon>
        <taxon>Sordariomycetes</taxon>
        <taxon>Sordariomycetidae</taxon>
        <taxon>Sordariales</taxon>
        <taxon>Chaetomiaceae</taxon>
        <taxon>Parachaetomium</taxon>
    </lineage>
</organism>
<dbReference type="InterPro" id="IPR011009">
    <property type="entry name" value="Kinase-like_dom_sf"/>
</dbReference>
<keyword evidence="2" id="KW-1185">Reference proteome</keyword>
<dbReference type="AlphaFoldDB" id="A0AAN6SNV9"/>
<dbReference type="SUPFAM" id="SSF56112">
    <property type="entry name" value="Protein kinase-like (PK-like)"/>
    <property type="match status" value="1"/>
</dbReference>
<evidence type="ECO:0000313" key="1">
    <source>
        <dbReference type="EMBL" id="KAK4034227.1"/>
    </source>
</evidence>